<organism evidence="1">
    <name type="scientific">marine metagenome</name>
    <dbReference type="NCBI Taxonomy" id="408172"/>
    <lineage>
        <taxon>unclassified sequences</taxon>
        <taxon>metagenomes</taxon>
        <taxon>ecological metagenomes</taxon>
    </lineage>
</organism>
<evidence type="ECO:0000313" key="1">
    <source>
        <dbReference type="EMBL" id="SUZ99079.1"/>
    </source>
</evidence>
<dbReference type="EMBL" id="UINC01002666">
    <property type="protein sequence ID" value="SUZ99079.1"/>
    <property type="molecule type" value="Genomic_DNA"/>
</dbReference>
<protein>
    <submittedName>
        <fullName evidence="1">Uncharacterized protein</fullName>
    </submittedName>
</protein>
<accession>A0A381S6H6</accession>
<sequence length="30" mass="3466">MILSEITVLLNKFHGSNGIWRRVDGFDFTV</sequence>
<gene>
    <name evidence="1" type="ORF">METZ01_LOCUS51933</name>
</gene>
<feature type="non-terminal residue" evidence="1">
    <location>
        <position position="30"/>
    </location>
</feature>
<name>A0A381S6H6_9ZZZZ</name>
<dbReference type="AlphaFoldDB" id="A0A381S6H6"/>
<proteinExistence type="predicted"/>
<reference evidence="1" key="1">
    <citation type="submission" date="2018-05" db="EMBL/GenBank/DDBJ databases">
        <authorList>
            <person name="Lanie J.A."/>
            <person name="Ng W.-L."/>
            <person name="Kazmierczak K.M."/>
            <person name="Andrzejewski T.M."/>
            <person name="Davidsen T.M."/>
            <person name="Wayne K.J."/>
            <person name="Tettelin H."/>
            <person name="Glass J.I."/>
            <person name="Rusch D."/>
            <person name="Podicherti R."/>
            <person name="Tsui H.-C.T."/>
            <person name="Winkler M.E."/>
        </authorList>
    </citation>
    <scope>NUCLEOTIDE SEQUENCE</scope>
</reference>